<gene>
    <name evidence="2" type="ORF">TGAM01_v202235</name>
</gene>
<feature type="compositionally biased region" description="Basic and acidic residues" evidence="1">
    <location>
        <begin position="147"/>
        <end position="162"/>
    </location>
</feature>
<dbReference type="AlphaFoldDB" id="A0A2P4ZXV9"/>
<keyword evidence="3" id="KW-1185">Reference proteome</keyword>
<accession>A0A2P4ZXV9</accession>
<reference evidence="2 3" key="1">
    <citation type="journal article" date="2016" name="Genome Announc.">
        <title>Draft Whole-Genome Sequence of Trichoderma gamsii T6085, a Promising Biocontrol Agent of Fusarium Head Blight on Wheat.</title>
        <authorList>
            <person name="Baroncelli R."/>
            <person name="Zapparata A."/>
            <person name="Piaggeschi G."/>
            <person name="Sarrocco S."/>
            <person name="Vannacci G."/>
        </authorList>
    </citation>
    <scope>NUCLEOTIDE SEQUENCE [LARGE SCALE GENOMIC DNA]</scope>
    <source>
        <strain evidence="2 3">T6085</strain>
    </source>
</reference>
<evidence type="ECO:0000256" key="1">
    <source>
        <dbReference type="SAM" id="MobiDB-lite"/>
    </source>
</evidence>
<feature type="region of interest" description="Disordered" evidence="1">
    <location>
        <begin position="1"/>
        <end position="193"/>
    </location>
</feature>
<dbReference type="RefSeq" id="XP_018659683.1">
    <property type="nucleotide sequence ID" value="XM_018807175.1"/>
</dbReference>
<organism evidence="2 3">
    <name type="scientific">Trichoderma gamsii</name>
    <dbReference type="NCBI Taxonomy" id="398673"/>
    <lineage>
        <taxon>Eukaryota</taxon>
        <taxon>Fungi</taxon>
        <taxon>Dikarya</taxon>
        <taxon>Ascomycota</taxon>
        <taxon>Pezizomycotina</taxon>
        <taxon>Sordariomycetes</taxon>
        <taxon>Hypocreomycetidae</taxon>
        <taxon>Hypocreales</taxon>
        <taxon>Hypocreaceae</taxon>
        <taxon>Trichoderma</taxon>
    </lineage>
</organism>
<name>A0A2P4ZXV9_9HYPO</name>
<dbReference type="GeneID" id="29987258"/>
<sequence length="193" mass="20650">MSEHPAHYQGEFHARKPGSKPMMKGGHQPGIKVGNDRFPESHVELHPPGTAPAEASFLPNPYSEIPGQANNPEVDPSGRSDPLDFPGATSKDVNTGYGRPLQGQEGREVASQLPGKKHTGTRMHPRARKKEGTGLGAIAANANASDPVREHGWDLPEGVERGKRGKANPEWPGAEERVPANADEIAAEPGFKK</sequence>
<feature type="compositionally biased region" description="Basic residues" evidence="1">
    <location>
        <begin position="115"/>
        <end position="129"/>
    </location>
</feature>
<proteinExistence type="predicted"/>
<comment type="caution">
    <text evidence="2">The sequence shown here is derived from an EMBL/GenBank/DDBJ whole genome shotgun (WGS) entry which is preliminary data.</text>
</comment>
<evidence type="ECO:0000313" key="3">
    <source>
        <dbReference type="Proteomes" id="UP000054821"/>
    </source>
</evidence>
<feature type="compositionally biased region" description="Basic and acidic residues" evidence="1">
    <location>
        <begin position="34"/>
        <end position="45"/>
    </location>
</feature>
<dbReference type="Proteomes" id="UP000054821">
    <property type="component" value="Unassembled WGS sequence"/>
</dbReference>
<dbReference type="EMBL" id="JPDN02000005">
    <property type="protein sequence ID" value="PON29127.1"/>
    <property type="molecule type" value="Genomic_DNA"/>
</dbReference>
<evidence type="ECO:0000313" key="2">
    <source>
        <dbReference type="EMBL" id="PON29127.1"/>
    </source>
</evidence>
<protein>
    <submittedName>
        <fullName evidence="2">Uncharacterized protein</fullName>
    </submittedName>
</protein>
<feature type="compositionally biased region" description="Basic and acidic residues" evidence="1">
    <location>
        <begin position="1"/>
        <end position="14"/>
    </location>
</feature>